<comment type="caution">
    <text evidence="1">The sequence shown here is derived from an EMBL/GenBank/DDBJ whole genome shotgun (WGS) entry which is preliminary data.</text>
</comment>
<feature type="non-terminal residue" evidence="1">
    <location>
        <position position="72"/>
    </location>
</feature>
<feature type="non-terminal residue" evidence="1">
    <location>
        <position position="1"/>
    </location>
</feature>
<dbReference type="Proteomes" id="UP000789901">
    <property type="component" value="Unassembled WGS sequence"/>
</dbReference>
<protein>
    <submittedName>
        <fullName evidence="1">44174_t:CDS:1</fullName>
    </submittedName>
</protein>
<gene>
    <name evidence="1" type="ORF">GMARGA_LOCUS40729</name>
</gene>
<dbReference type="EMBL" id="CAJVQB010105967">
    <property type="protein sequence ID" value="CAG8851416.1"/>
    <property type="molecule type" value="Genomic_DNA"/>
</dbReference>
<evidence type="ECO:0000313" key="2">
    <source>
        <dbReference type="Proteomes" id="UP000789901"/>
    </source>
</evidence>
<sequence length="72" mass="8606">ITMDIDIKNTVSNNYSNDDELNELTQTSEQYFKYDPKDLNSPIFPKLKKYQTQLSFMSIDPWPKQQKDERNN</sequence>
<reference evidence="1 2" key="1">
    <citation type="submission" date="2021-06" db="EMBL/GenBank/DDBJ databases">
        <authorList>
            <person name="Kallberg Y."/>
            <person name="Tangrot J."/>
            <person name="Rosling A."/>
        </authorList>
    </citation>
    <scope>NUCLEOTIDE SEQUENCE [LARGE SCALE GENOMIC DNA]</scope>
    <source>
        <strain evidence="1 2">120-4 pot B 10/14</strain>
    </source>
</reference>
<keyword evidence="2" id="KW-1185">Reference proteome</keyword>
<evidence type="ECO:0000313" key="1">
    <source>
        <dbReference type="EMBL" id="CAG8851416.1"/>
    </source>
</evidence>
<accession>A0ABN7XBY3</accession>
<organism evidence="1 2">
    <name type="scientific">Gigaspora margarita</name>
    <dbReference type="NCBI Taxonomy" id="4874"/>
    <lineage>
        <taxon>Eukaryota</taxon>
        <taxon>Fungi</taxon>
        <taxon>Fungi incertae sedis</taxon>
        <taxon>Mucoromycota</taxon>
        <taxon>Glomeromycotina</taxon>
        <taxon>Glomeromycetes</taxon>
        <taxon>Diversisporales</taxon>
        <taxon>Gigasporaceae</taxon>
        <taxon>Gigaspora</taxon>
    </lineage>
</organism>
<name>A0ABN7XBY3_GIGMA</name>
<proteinExistence type="predicted"/>